<dbReference type="Proteomes" id="UP000256899">
    <property type="component" value="Unassembled WGS sequence"/>
</dbReference>
<dbReference type="Proteomes" id="UP000256999">
    <property type="component" value="Unassembled WGS sequence"/>
</dbReference>
<reference evidence="1" key="2">
    <citation type="submission" date="2018-08" db="EMBL/GenBank/DDBJ databases">
        <authorList>
            <person name="Ferrada E.E."/>
            <person name="Latorre B.A."/>
        </authorList>
    </citation>
    <scope>NUCLEOTIDE SEQUENCE</scope>
    <source>
        <strain evidence="1">H3</strain>
    </source>
</reference>
<reference evidence="3 4" key="1">
    <citation type="submission" date="2018-08" db="EMBL/GenBank/DDBJ databases">
        <title>Thalassotalea euphylliae genome.</title>
        <authorList>
            <person name="Summers S."/>
            <person name="Rice S.A."/>
            <person name="Freckelton M.L."/>
            <person name="Nedved B.T."/>
            <person name="Hadfield M.G."/>
        </authorList>
    </citation>
    <scope>NUCLEOTIDE SEQUENCE [LARGE SCALE GENOMIC DNA]</scope>
    <source>
        <strain evidence="2 4">H2</strain>
        <strain evidence="3">H3</strain>
    </source>
</reference>
<gene>
    <name evidence="2" type="ORF">DXX92_15675</name>
    <name evidence="1" type="ORF">DXX94_14710</name>
</gene>
<sequence length="152" mass="17373">MPLASFALLGCSALPIETALEDNHFRLENFKRDNTDNFEHVYLMCANQKPASFIHPKQHLSGQHSLWVKAELKRRNIDFSERVAVVNFNVNLEADKSYMLNREVMKDSEKIALWIQETDTGVGVSEVIIADLAHPKANEYFHELKQCRTGSV</sequence>
<comment type="caution">
    <text evidence="1">The sequence shown here is derived from an EMBL/GenBank/DDBJ whole genome shotgun (WGS) entry which is preliminary data.</text>
</comment>
<protein>
    <submittedName>
        <fullName evidence="1">Uncharacterized protein</fullName>
    </submittedName>
</protein>
<keyword evidence="3" id="KW-1185">Reference proteome</keyword>
<dbReference type="OrthoDB" id="6310159at2"/>
<evidence type="ECO:0000313" key="4">
    <source>
        <dbReference type="Proteomes" id="UP000256999"/>
    </source>
</evidence>
<organism evidence="1 3">
    <name type="scientific">Thalassotalea euphylliae</name>
    <dbReference type="NCBI Taxonomy" id="1655234"/>
    <lineage>
        <taxon>Bacteria</taxon>
        <taxon>Pseudomonadati</taxon>
        <taxon>Pseudomonadota</taxon>
        <taxon>Gammaproteobacteria</taxon>
        <taxon>Alteromonadales</taxon>
        <taxon>Colwelliaceae</taxon>
        <taxon>Thalassotalea</taxon>
    </lineage>
</organism>
<dbReference type="EMBL" id="QUOT01000001">
    <property type="protein sequence ID" value="REL32749.1"/>
    <property type="molecule type" value="Genomic_DNA"/>
</dbReference>
<evidence type="ECO:0000313" key="3">
    <source>
        <dbReference type="Proteomes" id="UP000256899"/>
    </source>
</evidence>
<dbReference type="AlphaFoldDB" id="A0A3E0U7E2"/>
<proteinExistence type="predicted"/>
<dbReference type="EMBL" id="QUOV01000001">
    <property type="protein sequence ID" value="REL37474.1"/>
    <property type="molecule type" value="Genomic_DNA"/>
</dbReference>
<evidence type="ECO:0000313" key="1">
    <source>
        <dbReference type="EMBL" id="REL32749.1"/>
    </source>
</evidence>
<accession>A0A3E0U7E2</accession>
<evidence type="ECO:0000313" key="2">
    <source>
        <dbReference type="EMBL" id="REL37474.1"/>
    </source>
</evidence>
<name>A0A3E0U7E2_9GAMM</name>